<sequence>MSSISLRNNVRLIGNGDRTIILAHGFGCDQAMWRYILPFLEKHFRVLVFDYVGCGRSDITCYDENRYGKLTGYAQDIIEICEELSIEKAIFIGHSVSSMIGVLAYIERPKIFRSMVMICPSSCYLNTGDFHGGFEKSELEDLLEMLDSNYIEWANYLAPVVMKNHEKSHLSEELAESFCSMDKSITKNFARVTFFSDNRKDLNKVDIPCLIVQCTEDDIANQRVGQFVKDNLPNSKIVNMDASGHCPHLSHPQETIDVLKNELLTEKFLA</sequence>
<dbReference type="KEGG" id="emar:D1013_08975"/>
<dbReference type="SUPFAM" id="SSF53474">
    <property type="entry name" value="alpha/beta-Hydrolases"/>
    <property type="match status" value="1"/>
</dbReference>
<protein>
    <submittedName>
        <fullName evidence="3">Alpha/beta hydrolase</fullName>
    </submittedName>
</protein>
<dbReference type="GO" id="GO:0016787">
    <property type="term" value="F:hydrolase activity"/>
    <property type="evidence" value="ECO:0007669"/>
    <property type="project" value="UniProtKB-KW"/>
</dbReference>
<organism evidence="3 4">
    <name type="scientific">Euzebyella marina</name>
    <dbReference type="NCBI Taxonomy" id="1761453"/>
    <lineage>
        <taxon>Bacteria</taxon>
        <taxon>Pseudomonadati</taxon>
        <taxon>Bacteroidota</taxon>
        <taxon>Flavobacteriia</taxon>
        <taxon>Flavobacteriales</taxon>
        <taxon>Flavobacteriaceae</taxon>
        <taxon>Euzebyella</taxon>
    </lineage>
</organism>
<dbReference type="InterPro" id="IPR000073">
    <property type="entry name" value="AB_hydrolase_1"/>
</dbReference>
<proteinExistence type="inferred from homology"/>
<evidence type="ECO:0000313" key="4">
    <source>
        <dbReference type="Proteomes" id="UP000276309"/>
    </source>
</evidence>
<keyword evidence="3" id="KW-0378">Hydrolase</keyword>
<dbReference type="Proteomes" id="UP000276309">
    <property type="component" value="Chromosome"/>
</dbReference>
<feature type="domain" description="AB hydrolase-1" evidence="2">
    <location>
        <begin position="20"/>
        <end position="257"/>
    </location>
</feature>
<dbReference type="Gene3D" id="3.40.50.1820">
    <property type="entry name" value="alpha/beta hydrolase"/>
    <property type="match status" value="1"/>
</dbReference>
<dbReference type="EMBL" id="CP032050">
    <property type="protein sequence ID" value="AYN67484.1"/>
    <property type="molecule type" value="Genomic_DNA"/>
</dbReference>
<dbReference type="InterPro" id="IPR029058">
    <property type="entry name" value="AB_hydrolase_fold"/>
</dbReference>
<dbReference type="PANTHER" id="PTHR43039">
    <property type="entry name" value="ESTERASE-RELATED"/>
    <property type="match status" value="1"/>
</dbReference>
<keyword evidence="4" id="KW-1185">Reference proteome</keyword>
<accession>A0A3G2L5D5</accession>
<evidence type="ECO:0000259" key="2">
    <source>
        <dbReference type="Pfam" id="PF12697"/>
    </source>
</evidence>
<comment type="similarity">
    <text evidence="1">Belongs to the AB hydrolase superfamily.</text>
</comment>
<dbReference type="Pfam" id="PF12697">
    <property type="entry name" value="Abhydrolase_6"/>
    <property type="match status" value="1"/>
</dbReference>
<dbReference type="OrthoDB" id="9780932at2"/>
<gene>
    <name evidence="3" type="ORF">D1013_08975</name>
</gene>
<reference evidence="3 4" key="1">
    <citation type="submission" date="2018-08" db="EMBL/GenBank/DDBJ databases">
        <title>The reduced genetic potential of extracellular carbohydrate catabolism in Euzebyella marina RN62, a Flavobacteriia bacterium isolated from the hadal water.</title>
        <authorList>
            <person name="Xue C."/>
        </authorList>
    </citation>
    <scope>NUCLEOTIDE SEQUENCE [LARGE SCALE GENOMIC DNA]</scope>
    <source>
        <strain evidence="3 4">RN62</strain>
    </source>
</reference>
<evidence type="ECO:0000313" key="3">
    <source>
        <dbReference type="EMBL" id="AYN67484.1"/>
    </source>
</evidence>
<evidence type="ECO:0000256" key="1">
    <source>
        <dbReference type="ARBA" id="ARBA00008645"/>
    </source>
</evidence>
<name>A0A3G2L5D5_9FLAO</name>
<dbReference type="RefSeq" id="WP_121848500.1">
    <property type="nucleotide sequence ID" value="NZ_CP032050.1"/>
</dbReference>
<dbReference type="AlphaFoldDB" id="A0A3G2L5D5"/>